<dbReference type="PANTHER" id="PTHR43861">
    <property type="entry name" value="TRANS-ACONITATE 2-METHYLTRANSFERASE-RELATED"/>
    <property type="match status" value="1"/>
</dbReference>
<dbReference type="SUPFAM" id="SSF53335">
    <property type="entry name" value="S-adenosyl-L-methionine-dependent methyltransferases"/>
    <property type="match status" value="1"/>
</dbReference>
<dbReference type="InterPro" id="IPR029063">
    <property type="entry name" value="SAM-dependent_MTases_sf"/>
</dbReference>
<proteinExistence type="predicted"/>
<evidence type="ECO:0000313" key="4">
    <source>
        <dbReference type="EMBL" id="MBW5484240.1"/>
    </source>
</evidence>
<dbReference type="GO" id="GO:0008168">
    <property type="term" value="F:methyltransferase activity"/>
    <property type="evidence" value="ECO:0007669"/>
    <property type="project" value="UniProtKB-KW"/>
</dbReference>
<comment type="caution">
    <text evidence="4">The sequence shown here is derived from an EMBL/GenBank/DDBJ whole genome shotgun (WGS) entry which is preliminary data.</text>
</comment>
<evidence type="ECO:0000313" key="5">
    <source>
        <dbReference type="Proteomes" id="UP000812013"/>
    </source>
</evidence>
<keyword evidence="2" id="KW-0808">Transferase</keyword>
<dbReference type="GO" id="GO:0032259">
    <property type="term" value="P:methylation"/>
    <property type="evidence" value="ECO:0007669"/>
    <property type="project" value="UniProtKB-KW"/>
</dbReference>
<dbReference type="InterPro" id="IPR041698">
    <property type="entry name" value="Methyltransf_25"/>
</dbReference>
<feature type="domain" description="Methyltransferase" evidence="3">
    <location>
        <begin position="45"/>
        <end position="137"/>
    </location>
</feature>
<dbReference type="EMBL" id="WTFF01000150">
    <property type="protein sequence ID" value="MBW5484240.1"/>
    <property type="molecule type" value="Genomic_DNA"/>
</dbReference>
<name>A0ABS6Z900_9ACTN</name>
<dbReference type="Pfam" id="PF13649">
    <property type="entry name" value="Methyltransf_25"/>
    <property type="match status" value="1"/>
</dbReference>
<evidence type="ECO:0000256" key="1">
    <source>
        <dbReference type="ARBA" id="ARBA00022603"/>
    </source>
</evidence>
<accession>A0ABS6Z900</accession>
<reference evidence="4 5" key="1">
    <citation type="submission" date="2019-12" db="EMBL/GenBank/DDBJ databases">
        <title>Genome sequence of Streptomyces bambusae.</title>
        <authorList>
            <person name="Bansal K."/>
            <person name="Choksket S."/>
            <person name="Korpole S."/>
            <person name="Patil P.B."/>
        </authorList>
    </citation>
    <scope>NUCLEOTIDE SEQUENCE [LARGE SCALE GENOMIC DNA]</scope>
    <source>
        <strain evidence="4 5">SK60</strain>
    </source>
</reference>
<organism evidence="4 5">
    <name type="scientific">Streptomyces bambusae</name>
    <dbReference type="NCBI Taxonomy" id="1550616"/>
    <lineage>
        <taxon>Bacteria</taxon>
        <taxon>Bacillati</taxon>
        <taxon>Actinomycetota</taxon>
        <taxon>Actinomycetes</taxon>
        <taxon>Kitasatosporales</taxon>
        <taxon>Streptomycetaceae</taxon>
        <taxon>Streptomyces</taxon>
    </lineage>
</organism>
<dbReference type="RefSeq" id="WP_219668721.1">
    <property type="nucleotide sequence ID" value="NZ_WTFF01000150.1"/>
</dbReference>
<dbReference type="Proteomes" id="UP000812013">
    <property type="component" value="Unassembled WGS sequence"/>
</dbReference>
<protein>
    <submittedName>
        <fullName evidence="4">Methyltransferase domain-containing protein</fullName>
    </submittedName>
</protein>
<dbReference type="PANTHER" id="PTHR43861:SF1">
    <property type="entry name" value="TRANS-ACONITATE 2-METHYLTRANSFERASE"/>
    <property type="match status" value="1"/>
</dbReference>
<sequence length="245" mass="26382">MLQQYDTIGARFEESTGAAGFSAADTHTLVGALDALGGVKGLDTLDLACGYGHTTRLLARAGARRTVGVDVSAETIRLARTHPEGAEGIEYVVADAAALPRLGPFDLVTAVYLFNHAPDRTALHAMFTGIRDNMRPGARLLAVVPNPGAFPHVDWSPFGVRIVDRVREQDADAPLLRALFLTDPPLPFEFREWPHAEFGEAAVDAGFTAISWHPTRTPPPCATRDEAYWAAYRSSPVSSLMTCVA</sequence>
<keyword evidence="1 4" id="KW-0489">Methyltransferase</keyword>
<evidence type="ECO:0000259" key="3">
    <source>
        <dbReference type="Pfam" id="PF13649"/>
    </source>
</evidence>
<gene>
    <name evidence="4" type="ORF">GPJ59_20735</name>
</gene>
<evidence type="ECO:0000256" key="2">
    <source>
        <dbReference type="ARBA" id="ARBA00022679"/>
    </source>
</evidence>
<dbReference type="Gene3D" id="3.40.50.150">
    <property type="entry name" value="Vaccinia Virus protein VP39"/>
    <property type="match status" value="1"/>
</dbReference>
<dbReference type="CDD" id="cd02440">
    <property type="entry name" value="AdoMet_MTases"/>
    <property type="match status" value="1"/>
</dbReference>
<keyword evidence="5" id="KW-1185">Reference proteome</keyword>